<comment type="cofactor">
    <cofactor evidence="2">
        <name>Zn(2+)</name>
        <dbReference type="ChEBI" id="CHEBI:29105"/>
    </cofactor>
</comment>
<dbReference type="InterPro" id="IPR011051">
    <property type="entry name" value="RmlC_Cupin_sf"/>
</dbReference>
<evidence type="ECO:0000256" key="2">
    <source>
        <dbReference type="ARBA" id="ARBA00001947"/>
    </source>
</evidence>
<evidence type="ECO:0000256" key="3">
    <source>
        <dbReference type="ARBA" id="ARBA00004666"/>
    </source>
</evidence>
<dbReference type="EMBL" id="OX451736">
    <property type="protein sequence ID" value="CAI8586985.1"/>
    <property type="molecule type" value="Genomic_DNA"/>
</dbReference>
<evidence type="ECO:0000313" key="12">
    <source>
        <dbReference type="Proteomes" id="UP001157006"/>
    </source>
</evidence>
<reference evidence="11 12" key="1">
    <citation type="submission" date="2023-01" db="EMBL/GenBank/DDBJ databases">
        <authorList>
            <person name="Kreplak J."/>
        </authorList>
    </citation>
    <scope>NUCLEOTIDE SEQUENCE [LARGE SCALE GENOMIC DNA]</scope>
</reference>
<feature type="region of interest" description="Disordered" evidence="9">
    <location>
        <begin position="332"/>
        <end position="354"/>
    </location>
</feature>
<evidence type="ECO:0000259" key="10">
    <source>
        <dbReference type="Pfam" id="PF20512"/>
    </source>
</evidence>
<evidence type="ECO:0000256" key="4">
    <source>
        <dbReference type="ARBA" id="ARBA00010772"/>
    </source>
</evidence>
<feature type="domain" description="Phosphomannose isomerase type I helical insertion" evidence="10">
    <location>
        <begin position="36"/>
        <end position="105"/>
    </location>
</feature>
<sequence length="354" mass="39112">MTDFEALCGFITLEELKDVIHNVPEVVNLVGDANVDLVLQTSDQTDEEKVKPVLQAVFTHLMSASKEIVTKAVNRLINRLQLESEVRSLTEKELLVLRLENQYPSTYTGLRIAAFFLNHVKLNPGEALFLGANEPHTHIPLHAASPSISANSFCNSFFCHCQQQIEEKNQNSANLPPHSYLPPGQVTALHPYVMHQQGVPNSVASHVPQSHVGHFHPMPTMSPLQQWQNQQAVSEGLQVSIQDNPTSSQADQNLIRSDAKFNYEISVNGQTLPREYLDAHVHQGEEVQTVVSSSAGETQSVDKDQLIASQQSLQQISSQFSEALRLNSFKTNGEIKNPVTLSNDGPASQILSTE</sequence>
<dbReference type="Pfam" id="PF20512">
    <property type="entry name" value="PMI_typeI_hel"/>
    <property type="match status" value="1"/>
</dbReference>
<dbReference type="EC" id="5.3.1.8" evidence="5"/>
<evidence type="ECO:0000256" key="8">
    <source>
        <dbReference type="ARBA" id="ARBA00023235"/>
    </source>
</evidence>
<keyword evidence="6" id="KW-0479">Metal-binding</keyword>
<dbReference type="SUPFAM" id="SSF51182">
    <property type="entry name" value="RmlC-like cupins"/>
    <property type="match status" value="1"/>
</dbReference>
<comment type="pathway">
    <text evidence="3">Nucleotide-sugar biosynthesis; GDP-alpha-D-mannose biosynthesis; alpha-D-mannose 1-phosphate from D-fructose 6-phosphate: step 1/2.</text>
</comment>
<evidence type="ECO:0000256" key="9">
    <source>
        <dbReference type="SAM" id="MobiDB-lite"/>
    </source>
</evidence>
<comment type="catalytic activity">
    <reaction evidence="1">
        <text>D-mannose 6-phosphate = D-fructose 6-phosphate</text>
        <dbReference type="Rhea" id="RHEA:12356"/>
        <dbReference type="ChEBI" id="CHEBI:58735"/>
        <dbReference type="ChEBI" id="CHEBI:61527"/>
        <dbReference type="EC" id="5.3.1.8"/>
    </reaction>
</comment>
<dbReference type="GO" id="GO:0004476">
    <property type="term" value="F:mannose-6-phosphate isomerase activity"/>
    <property type="evidence" value="ECO:0007669"/>
    <property type="project" value="UniProtKB-EC"/>
</dbReference>
<evidence type="ECO:0000256" key="5">
    <source>
        <dbReference type="ARBA" id="ARBA00011956"/>
    </source>
</evidence>
<evidence type="ECO:0000256" key="6">
    <source>
        <dbReference type="ARBA" id="ARBA00022723"/>
    </source>
</evidence>
<dbReference type="PANTHER" id="PTHR35766">
    <property type="entry name" value="OS08G0543600 PROTEIN"/>
    <property type="match status" value="1"/>
</dbReference>
<dbReference type="FunFam" id="1.10.441.10:FF:000001">
    <property type="entry name" value="Mannose-6-phosphate isomerase"/>
    <property type="match status" value="1"/>
</dbReference>
<protein>
    <recommendedName>
        <fullName evidence="5">mannose-6-phosphate isomerase</fullName>
        <ecNumber evidence="5">5.3.1.8</ecNumber>
    </recommendedName>
</protein>
<keyword evidence="8" id="KW-0413">Isomerase</keyword>
<comment type="similarity">
    <text evidence="4">Belongs to the mannose-6-phosphate isomerase type 1 family.</text>
</comment>
<keyword evidence="7" id="KW-0862">Zinc</keyword>
<dbReference type="Gene3D" id="1.10.441.10">
    <property type="entry name" value="Phosphomannose Isomerase, domain 2"/>
    <property type="match status" value="1"/>
</dbReference>
<organism evidence="11 12">
    <name type="scientific">Vicia faba</name>
    <name type="common">Broad bean</name>
    <name type="synonym">Faba vulgaris</name>
    <dbReference type="NCBI Taxonomy" id="3906"/>
    <lineage>
        <taxon>Eukaryota</taxon>
        <taxon>Viridiplantae</taxon>
        <taxon>Streptophyta</taxon>
        <taxon>Embryophyta</taxon>
        <taxon>Tracheophyta</taxon>
        <taxon>Spermatophyta</taxon>
        <taxon>Magnoliopsida</taxon>
        <taxon>eudicotyledons</taxon>
        <taxon>Gunneridae</taxon>
        <taxon>Pentapetalae</taxon>
        <taxon>rosids</taxon>
        <taxon>fabids</taxon>
        <taxon>Fabales</taxon>
        <taxon>Fabaceae</taxon>
        <taxon>Papilionoideae</taxon>
        <taxon>50 kb inversion clade</taxon>
        <taxon>NPAAA clade</taxon>
        <taxon>Hologalegina</taxon>
        <taxon>IRL clade</taxon>
        <taxon>Fabeae</taxon>
        <taxon>Vicia</taxon>
    </lineage>
</organism>
<dbReference type="GO" id="GO:0046872">
    <property type="term" value="F:metal ion binding"/>
    <property type="evidence" value="ECO:0007669"/>
    <property type="project" value="UniProtKB-KW"/>
</dbReference>
<evidence type="ECO:0000256" key="1">
    <source>
        <dbReference type="ARBA" id="ARBA00000757"/>
    </source>
</evidence>
<dbReference type="PANTHER" id="PTHR35766:SF1">
    <property type="entry name" value="OS08G0543600 PROTEIN"/>
    <property type="match status" value="1"/>
</dbReference>
<accession>A0AAV0YLM9</accession>
<dbReference type="InterPro" id="IPR046458">
    <property type="entry name" value="PMI_typeI_hel"/>
</dbReference>
<feature type="compositionally biased region" description="Polar residues" evidence="9">
    <location>
        <begin position="339"/>
        <end position="354"/>
    </location>
</feature>
<evidence type="ECO:0000313" key="11">
    <source>
        <dbReference type="EMBL" id="CAI8586985.1"/>
    </source>
</evidence>
<proteinExistence type="inferred from homology"/>
<name>A0AAV0YLM9_VICFA</name>
<dbReference type="Proteomes" id="UP001157006">
    <property type="component" value="Chromosome 1L"/>
</dbReference>
<gene>
    <name evidence="11" type="ORF">VFH_I279360</name>
</gene>
<dbReference type="AlphaFoldDB" id="A0AAV0YLM9"/>
<keyword evidence="12" id="KW-1185">Reference proteome</keyword>
<evidence type="ECO:0000256" key="7">
    <source>
        <dbReference type="ARBA" id="ARBA00022833"/>
    </source>
</evidence>